<gene>
    <name evidence="9" type="ORF">AB6T85_15760</name>
</gene>
<keyword evidence="10" id="KW-1185">Reference proteome</keyword>
<dbReference type="Gene3D" id="3.90.1680.10">
    <property type="entry name" value="SOS response associated peptidase-like"/>
    <property type="match status" value="1"/>
</dbReference>
<dbReference type="InterPro" id="IPR036590">
    <property type="entry name" value="SRAP-like"/>
</dbReference>
<evidence type="ECO:0000313" key="9">
    <source>
        <dbReference type="EMBL" id="MEY8771856.1"/>
    </source>
</evidence>
<dbReference type="RefSeq" id="WP_369896080.1">
    <property type="nucleotide sequence ID" value="NZ_JBGFFX010000009.1"/>
</dbReference>
<organism evidence="9 10">
    <name type="scientific">Erwinia aeris</name>
    <dbReference type="NCBI Taxonomy" id="3239803"/>
    <lineage>
        <taxon>Bacteria</taxon>
        <taxon>Pseudomonadati</taxon>
        <taxon>Pseudomonadota</taxon>
        <taxon>Gammaproteobacteria</taxon>
        <taxon>Enterobacterales</taxon>
        <taxon>Erwiniaceae</taxon>
        <taxon>Erwinia</taxon>
    </lineage>
</organism>
<dbReference type="SUPFAM" id="SSF143081">
    <property type="entry name" value="BB1717-like"/>
    <property type="match status" value="1"/>
</dbReference>
<name>A0ABV4EAL1_9GAMM</name>
<protein>
    <recommendedName>
        <fullName evidence="8">Abasic site processing protein</fullName>
        <ecNumber evidence="8">3.4.-.-</ecNumber>
    </recommendedName>
</protein>
<evidence type="ECO:0000256" key="6">
    <source>
        <dbReference type="ARBA" id="ARBA00023125"/>
    </source>
</evidence>
<keyword evidence="6" id="KW-0238">DNA-binding</keyword>
<evidence type="ECO:0000313" key="10">
    <source>
        <dbReference type="Proteomes" id="UP001565243"/>
    </source>
</evidence>
<dbReference type="Pfam" id="PF02586">
    <property type="entry name" value="SRAP"/>
    <property type="match status" value="1"/>
</dbReference>
<evidence type="ECO:0000256" key="3">
    <source>
        <dbReference type="ARBA" id="ARBA00022763"/>
    </source>
</evidence>
<dbReference type="PANTHER" id="PTHR13604">
    <property type="entry name" value="DC12-RELATED"/>
    <property type="match status" value="1"/>
</dbReference>
<evidence type="ECO:0000256" key="1">
    <source>
        <dbReference type="ARBA" id="ARBA00008136"/>
    </source>
</evidence>
<keyword evidence="2 8" id="KW-0645">Protease</keyword>
<dbReference type="InterPro" id="IPR003738">
    <property type="entry name" value="SRAP"/>
</dbReference>
<dbReference type="EC" id="3.4.-.-" evidence="8"/>
<evidence type="ECO:0000256" key="2">
    <source>
        <dbReference type="ARBA" id="ARBA00022670"/>
    </source>
</evidence>
<keyword evidence="5" id="KW-0190">Covalent protein-DNA linkage</keyword>
<dbReference type="NCBIfam" id="NF007413">
    <property type="entry name" value="PRK09951.1"/>
    <property type="match status" value="1"/>
</dbReference>
<comment type="caution">
    <text evidence="9">The sequence shown here is derived from an EMBL/GenBank/DDBJ whole genome shotgun (WGS) entry which is preliminary data.</text>
</comment>
<keyword evidence="7" id="KW-0456">Lyase</keyword>
<evidence type="ECO:0000256" key="4">
    <source>
        <dbReference type="ARBA" id="ARBA00022801"/>
    </source>
</evidence>
<keyword evidence="4 8" id="KW-0378">Hydrolase</keyword>
<evidence type="ECO:0000256" key="5">
    <source>
        <dbReference type="ARBA" id="ARBA00023124"/>
    </source>
</evidence>
<accession>A0ABV4EAL1</accession>
<comment type="similarity">
    <text evidence="1 8">Belongs to the SOS response-associated peptidase family.</text>
</comment>
<dbReference type="Proteomes" id="UP001565243">
    <property type="component" value="Unassembled WGS sequence"/>
</dbReference>
<dbReference type="PANTHER" id="PTHR13604:SF0">
    <property type="entry name" value="ABASIC SITE PROCESSING PROTEIN HMCES"/>
    <property type="match status" value="1"/>
</dbReference>
<dbReference type="EMBL" id="JBGFFX010000009">
    <property type="protein sequence ID" value="MEY8771856.1"/>
    <property type="molecule type" value="Genomic_DNA"/>
</dbReference>
<keyword evidence="3" id="KW-0227">DNA damage</keyword>
<evidence type="ECO:0000256" key="8">
    <source>
        <dbReference type="RuleBase" id="RU364100"/>
    </source>
</evidence>
<proteinExistence type="inferred from homology"/>
<reference evidence="9 10" key="1">
    <citation type="submission" date="2024-07" db="EMBL/GenBank/DDBJ databases">
        <authorList>
            <person name="Hebao G."/>
        </authorList>
    </citation>
    <scope>NUCLEOTIDE SEQUENCE [LARGE SCALE GENOMIC DNA]</scope>
    <source>
        <strain evidence="9 10">ACCC 02193</strain>
    </source>
</reference>
<sequence>MCGRFTQYRSREAYLEALSNSIERDIAYDPEPLGRYNVAPGTRVLLLNERDATLYLDPVHWGYSPEWWHKQPLINAKSETAATGKMFKPLWRSGRAIVMADGWYEWKRDGSNKQPYFIYHQSGGPLFFAAIGKAPFNKEDDHEGFLIVTAASDKGLLDIHDRRPLVLTPEAALAWISEKTTPEQASEIVKEGAVPIDEFAWHPVSKAVGNVKNQRPDLIDEVETA</sequence>
<evidence type="ECO:0000256" key="7">
    <source>
        <dbReference type="ARBA" id="ARBA00023239"/>
    </source>
</evidence>